<keyword evidence="1" id="KW-0479">Metal-binding</keyword>
<dbReference type="Gene3D" id="3.90.580.10">
    <property type="entry name" value="Zinc finger, CHC2-type domain"/>
    <property type="match status" value="1"/>
</dbReference>
<protein>
    <recommendedName>
        <fullName evidence="5">Zinc finger CHC2-type domain-containing protein</fullName>
    </recommendedName>
</protein>
<evidence type="ECO:0000313" key="7">
    <source>
        <dbReference type="Proteomes" id="UP000526501"/>
    </source>
</evidence>
<evidence type="ECO:0000259" key="5">
    <source>
        <dbReference type="Pfam" id="PF01807"/>
    </source>
</evidence>
<dbReference type="RefSeq" id="WP_185659487.1">
    <property type="nucleotide sequence ID" value="NZ_CAWPOO010000006.1"/>
</dbReference>
<dbReference type="InterPro" id="IPR002694">
    <property type="entry name" value="Znf_CHC2"/>
</dbReference>
<feature type="region of interest" description="Disordered" evidence="4">
    <location>
        <begin position="85"/>
        <end position="114"/>
    </location>
</feature>
<name>A0A7X1B4Q5_9BACT</name>
<dbReference type="GO" id="GO:0005737">
    <property type="term" value="C:cytoplasm"/>
    <property type="evidence" value="ECO:0007669"/>
    <property type="project" value="TreeGrafter"/>
</dbReference>
<dbReference type="Proteomes" id="UP000526501">
    <property type="component" value="Unassembled WGS sequence"/>
</dbReference>
<dbReference type="GO" id="GO:0006269">
    <property type="term" value="P:DNA replication, synthesis of primer"/>
    <property type="evidence" value="ECO:0007669"/>
    <property type="project" value="TreeGrafter"/>
</dbReference>
<keyword evidence="2" id="KW-0863">Zinc-finger</keyword>
<comment type="caution">
    <text evidence="6">The sequence shown here is derived from an EMBL/GenBank/DDBJ whole genome shotgun (WGS) entry which is preliminary data.</text>
</comment>
<evidence type="ECO:0000256" key="4">
    <source>
        <dbReference type="SAM" id="MobiDB-lite"/>
    </source>
</evidence>
<dbReference type="SUPFAM" id="SSF57783">
    <property type="entry name" value="Zinc beta-ribbon"/>
    <property type="match status" value="1"/>
</dbReference>
<dbReference type="GO" id="GO:0003899">
    <property type="term" value="F:DNA-directed RNA polymerase activity"/>
    <property type="evidence" value="ECO:0007669"/>
    <property type="project" value="InterPro"/>
</dbReference>
<dbReference type="InterPro" id="IPR050219">
    <property type="entry name" value="DnaG_primase"/>
</dbReference>
<dbReference type="GO" id="GO:0003677">
    <property type="term" value="F:DNA binding"/>
    <property type="evidence" value="ECO:0007669"/>
    <property type="project" value="InterPro"/>
</dbReference>
<evidence type="ECO:0000256" key="2">
    <source>
        <dbReference type="ARBA" id="ARBA00022771"/>
    </source>
</evidence>
<evidence type="ECO:0000313" key="6">
    <source>
        <dbReference type="EMBL" id="MBC2605618.1"/>
    </source>
</evidence>
<proteinExistence type="predicted"/>
<organism evidence="6 7">
    <name type="scientific">Pelagicoccus albus</name>
    <dbReference type="NCBI Taxonomy" id="415222"/>
    <lineage>
        <taxon>Bacteria</taxon>
        <taxon>Pseudomonadati</taxon>
        <taxon>Verrucomicrobiota</taxon>
        <taxon>Opitutia</taxon>
        <taxon>Puniceicoccales</taxon>
        <taxon>Pelagicoccaceae</taxon>
        <taxon>Pelagicoccus</taxon>
    </lineage>
</organism>
<dbReference type="InterPro" id="IPR036977">
    <property type="entry name" value="DNA_primase_Znf_CHC2"/>
</dbReference>
<feature type="domain" description="Zinc finger CHC2-type" evidence="5">
    <location>
        <begin position="2"/>
        <end position="89"/>
    </location>
</feature>
<evidence type="ECO:0000256" key="3">
    <source>
        <dbReference type="ARBA" id="ARBA00022833"/>
    </source>
</evidence>
<dbReference type="AlphaFoldDB" id="A0A7X1B4Q5"/>
<evidence type="ECO:0000256" key="1">
    <source>
        <dbReference type="ARBA" id="ARBA00022723"/>
    </source>
</evidence>
<accession>A0A7X1B4Q5</accession>
<keyword evidence="3" id="KW-0862">Zinc</keyword>
<keyword evidence="7" id="KW-1185">Reference proteome</keyword>
<dbReference type="GO" id="GO:0008270">
    <property type="term" value="F:zinc ion binding"/>
    <property type="evidence" value="ECO:0007669"/>
    <property type="project" value="UniProtKB-KW"/>
</dbReference>
<reference evidence="6 7" key="1">
    <citation type="submission" date="2020-07" db="EMBL/GenBank/DDBJ databases">
        <authorList>
            <person name="Feng X."/>
        </authorList>
    </citation>
    <scope>NUCLEOTIDE SEQUENCE [LARGE SCALE GENOMIC DNA]</scope>
    <source>
        <strain evidence="6 7">JCM23202</strain>
    </source>
</reference>
<gene>
    <name evidence="6" type="ORF">H5P27_06135</name>
</gene>
<dbReference type="EMBL" id="JACHVC010000006">
    <property type="protein sequence ID" value="MBC2605618.1"/>
    <property type="molecule type" value="Genomic_DNA"/>
</dbReference>
<dbReference type="PANTHER" id="PTHR30313:SF2">
    <property type="entry name" value="DNA PRIMASE"/>
    <property type="match status" value="1"/>
</dbReference>
<dbReference type="PANTHER" id="PTHR30313">
    <property type="entry name" value="DNA PRIMASE"/>
    <property type="match status" value="1"/>
</dbReference>
<dbReference type="Pfam" id="PF01807">
    <property type="entry name" value="Zn_ribbon_DnaG"/>
    <property type="match status" value="1"/>
</dbReference>
<sequence length="114" mass="12719">MINNLKSRIDIVTTIRKTVNLDQEEDYFYFGQSPFTNGAKDKFLVVSGTYQWFRCLKTGKNGDVIDWVMATDGIGFEEAVARLAKSDGQRLTSDPPPKAPSLPGSESKREDKGL</sequence>